<sequence length="241" mass="25763">MKSQRFQYKRLGLLLALSTGLSCVSLGLPLQRALANGWILYQEGNLQPLVGTHTFAGTAGQTVAIALRTDGFSGAVVLIAPNGDEVARNEYYGRTSGPMIVTTLPTSGAYKILAQSPYGQAGTYTVNVRIATAYDLAFSRGVQLNQEGDYAGAIAAFNEAIRADPQSPEAYVELGNLLYDDARRLKPEEARSIVSAYERAAAAYERQGNQEMAQMLRDLIVVVQAEVSPIPSGAFPGGGVR</sequence>
<keyword evidence="1" id="KW-0802">TPR repeat</keyword>
<dbReference type="RefSeq" id="WP_172357976.1">
    <property type="nucleotide sequence ID" value="NZ_CP053661.1"/>
</dbReference>
<feature type="repeat" description="TPR" evidence="1">
    <location>
        <begin position="134"/>
        <end position="167"/>
    </location>
</feature>
<dbReference type="Proteomes" id="UP000505210">
    <property type="component" value="Chromosome"/>
</dbReference>
<dbReference type="EMBL" id="CP053661">
    <property type="protein sequence ID" value="QKD83898.1"/>
    <property type="molecule type" value="Genomic_DNA"/>
</dbReference>
<gene>
    <name evidence="2" type="ORF">HPC62_18385</name>
</gene>
<dbReference type="KEGG" id="theu:HPC62_18385"/>
<evidence type="ECO:0000313" key="3">
    <source>
        <dbReference type="Proteomes" id="UP000505210"/>
    </source>
</evidence>
<organism evidence="2 3">
    <name type="scientific">Thermoleptolyngbya sichuanensis A183</name>
    <dbReference type="NCBI Taxonomy" id="2737172"/>
    <lineage>
        <taxon>Bacteria</taxon>
        <taxon>Bacillati</taxon>
        <taxon>Cyanobacteriota</taxon>
        <taxon>Cyanophyceae</taxon>
        <taxon>Oculatellales</taxon>
        <taxon>Oculatellaceae</taxon>
        <taxon>Thermoleptolyngbya</taxon>
        <taxon>Thermoleptolyngbya sichuanensis</taxon>
    </lineage>
</organism>
<dbReference type="InterPro" id="IPR011990">
    <property type="entry name" value="TPR-like_helical_dom_sf"/>
</dbReference>
<dbReference type="SUPFAM" id="SSF48452">
    <property type="entry name" value="TPR-like"/>
    <property type="match status" value="1"/>
</dbReference>
<dbReference type="Gene3D" id="1.25.40.10">
    <property type="entry name" value="Tetratricopeptide repeat domain"/>
    <property type="match status" value="1"/>
</dbReference>
<dbReference type="InterPro" id="IPR019734">
    <property type="entry name" value="TPR_rpt"/>
</dbReference>
<dbReference type="Gene3D" id="2.60.120.380">
    <property type="match status" value="1"/>
</dbReference>
<dbReference type="AlphaFoldDB" id="A0A6M8BB91"/>
<evidence type="ECO:0000256" key="1">
    <source>
        <dbReference type="PROSITE-ProRule" id="PRU00339"/>
    </source>
</evidence>
<evidence type="ECO:0000313" key="2">
    <source>
        <dbReference type="EMBL" id="QKD83898.1"/>
    </source>
</evidence>
<protein>
    <submittedName>
        <fullName evidence="2">Tetratricopeptide repeat protein</fullName>
    </submittedName>
</protein>
<reference evidence="2 3" key="1">
    <citation type="submission" date="2020-05" db="EMBL/GenBank/DDBJ databases">
        <title>Complete genome sequence of of a novel Thermoleptolyngbya strain isolated from hot springs of Ganzi, Sichuan China.</title>
        <authorList>
            <person name="Tang J."/>
            <person name="Daroch M."/>
            <person name="Li L."/>
            <person name="Waleron K."/>
            <person name="Waleron M."/>
            <person name="Waleron M."/>
        </authorList>
    </citation>
    <scope>NUCLEOTIDE SEQUENCE [LARGE SCALE GENOMIC DNA]</scope>
    <source>
        <strain evidence="2 3">PKUAC-SCTA183</strain>
    </source>
</reference>
<dbReference type="PROSITE" id="PS50005">
    <property type="entry name" value="TPR"/>
    <property type="match status" value="1"/>
</dbReference>
<keyword evidence="3" id="KW-1185">Reference proteome</keyword>
<proteinExistence type="predicted"/>
<dbReference type="PROSITE" id="PS51257">
    <property type="entry name" value="PROKAR_LIPOPROTEIN"/>
    <property type="match status" value="1"/>
</dbReference>
<accession>A0A6M8BB91</accession>
<name>A0A6M8BB91_9CYAN</name>
<dbReference type="Pfam" id="PF13414">
    <property type="entry name" value="TPR_11"/>
    <property type="match status" value="1"/>
</dbReference>